<name>A0A4V3CKA4_9BURK</name>
<proteinExistence type="predicted"/>
<accession>A0A4V3CKA4</accession>
<sequence length="379" mass="40473">MRVCSLASVKNRIVLGEPLPFSVRDAGRMLLLARGQVIADDAQLDELFQRGALVEVEELARAMQQPVRSKRRTQRSAAELPAAWEQAGGDVRRALGTRPDQLAAAVRSSTDLLMSLIDSSPNVALAQVVRQPDGGGGHYGVDHSIHAATACHAAARYLGWDVAAQRRAFQAALTMNLGMLDLQAKLATQVSPLTALQREQIHQHPIRSAEMLAEAGIEDADWLEAVIQHHEVPGGAGYPRKLSDVGELAEILRYADVYTARLSARANRPAMSAQQAGRELHQMAETSPLAAAVIKAFGIFPPGSVVRLASGELGLVVGVGDKAHQPRVAALTNAAGEPRLSPQLRDSARDDYAIVALLPAQALPMRLSEEQVAALVGSP</sequence>
<dbReference type="PANTHER" id="PTHR43155">
    <property type="entry name" value="CYCLIC DI-GMP PHOSPHODIESTERASE PA4108-RELATED"/>
    <property type="match status" value="1"/>
</dbReference>
<dbReference type="PANTHER" id="PTHR43155:SF2">
    <property type="entry name" value="CYCLIC DI-GMP PHOSPHODIESTERASE PA4108"/>
    <property type="match status" value="1"/>
</dbReference>
<dbReference type="SUPFAM" id="SSF109604">
    <property type="entry name" value="HD-domain/PDEase-like"/>
    <property type="match status" value="1"/>
</dbReference>
<dbReference type="EMBL" id="SNXE01000001">
    <property type="protein sequence ID" value="TDP13207.1"/>
    <property type="molecule type" value="Genomic_DNA"/>
</dbReference>
<dbReference type="OrthoDB" id="9774747at2"/>
<dbReference type="Gene3D" id="1.10.3210.10">
    <property type="entry name" value="Hypothetical protein af1432"/>
    <property type="match status" value="1"/>
</dbReference>
<dbReference type="Proteomes" id="UP000295357">
    <property type="component" value="Unassembled WGS sequence"/>
</dbReference>
<keyword evidence="2" id="KW-1185">Reference proteome</keyword>
<evidence type="ECO:0000313" key="2">
    <source>
        <dbReference type="Proteomes" id="UP000295357"/>
    </source>
</evidence>
<comment type="caution">
    <text evidence="1">The sequence shown here is derived from an EMBL/GenBank/DDBJ whole genome shotgun (WGS) entry which is preliminary data.</text>
</comment>
<gene>
    <name evidence="1" type="ORF">DFR39_101681</name>
</gene>
<dbReference type="AlphaFoldDB" id="A0A4V3CKA4"/>
<reference evidence="1 2" key="1">
    <citation type="submission" date="2019-03" db="EMBL/GenBank/DDBJ databases">
        <title>Genomic Encyclopedia of Type Strains, Phase IV (KMG-IV): sequencing the most valuable type-strain genomes for metagenomic binning, comparative biology and taxonomic classification.</title>
        <authorList>
            <person name="Goeker M."/>
        </authorList>
    </citation>
    <scope>NUCLEOTIDE SEQUENCE [LARGE SCALE GENOMIC DNA]</scope>
    <source>
        <strain evidence="1 2">DSM 25082</strain>
    </source>
</reference>
<evidence type="ECO:0000313" key="1">
    <source>
        <dbReference type="EMBL" id="TDP13207.1"/>
    </source>
</evidence>
<dbReference type="Pfam" id="PF13487">
    <property type="entry name" value="HD_5"/>
    <property type="match status" value="1"/>
</dbReference>
<protein>
    <submittedName>
        <fullName evidence="1">HD-GYP domain-containing protein (C-di-GMP phosphodiesterase class II)</fullName>
    </submittedName>
</protein>
<organism evidence="1 2">
    <name type="scientific">Roseateles asaccharophilus</name>
    <dbReference type="NCBI Taxonomy" id="582607"/>
    <lineage>
        <taxon>Bacteria</taxon>
        <taxon>Pseudomonadati</taxon>
        <taxon>Pseudomonadota</taxon>
        <taxon>Betaproteobacteria</taxon>
        <taxon>Burkholderiales</taxon>
        <taxon>Sphaerotilaceae</taxon>
        <taxon>Roseateles</taxon>
    </lineage>
</organism>